<evidence type="ECO:0000313" key="1">
    <source>
        <dbReference type="EMBL" id="KKM37620.1"/>
    </source>
</evidence>
<comment type="caution">
    <text evidence="1">The sequence shown here is derived from an EMBL/GenBank/DDBJ whole genome shotgun (WGS) entry which is preliminary data.</text>
</comment>
<dbReference type="EMBL" id="LAZR01012124">
    <property type="protein sequence ID" value="KKM37620.1"/>
    <property type="molecule type" value="Genomic_DNA"/>
</dbReference>
<proteinExistence type="predicted"/>
<dbReference type="AlphaFoldDB" id="A0A0F9L2G7"/>
<name>A0A0F9L2G7_9ZZZZ</name>
<accession>A0A0F9L2G7</accession>
<protein>
    <submittedName>
        <fullName evidence="1">Uncharacterized protein</fullName>
    </submittedName>
</protein>
<gene>
    <name evidence="1" type="ORF">LCGC14_1564750</name>
</gene>
<sequence length="245" mass="27397">MIEIDETRMLEVSQRLHFGTVGIEHVRNIINRANESNVIKQLPDSVEGTPVRRFTALYRGYGAEVAAKHLGLRRTADIEVLREYLGVRELSPRQNQLADETAISVDSAQRIHLARQGRGSYPEFDETRVFEVVRGELGSRTNVSAGHLRQVIAEARHALGVRPDAGTDDDLHTRVADQIGLLGLNGAAEILAFSSPTDSARQKDLYFLRNFLGLHEMGPEGASRAFAHRQVGERREFDDYRRAGD</sequence>
<organism evidence="1">
    <name type="scientific">marine sediment metagenome</name>
    <dbReference type="NCBI Taxonomy" id="412755"/>
    <lineage>
        <taxon>unclassified sequences</taxon>
        <taxon>metagenomes</taxon>
        <taxon>ecological metagenomes</taxon>
    </lineage>
</organism>
<reference evidence="1" key="1">
    <citation type="journal article" date="2015" name="Nature">
        <title>Complex archaea that bridge the gap between prokaryotes and eukaryotes.</title>
        <authorList>
            <person name="Spang A."/>
            <person name="Saw J.H."/>
            <person name="Jorgensen S.L."/>
            <person name="Zaremba-Niedzwiedzka K."/>
            <person name="Martijn J."/>
            <person name="Lind A.E."/>
            <person name="van Eijk R."/>
            <person name="Schleper C."/>
            <person name="Guy L."/>
            <person name="Ettema T.J."/>
        </authorList>
    </citation>
    <scope>NUCLEOTIDE SEQUENCE</scope>
</reference>